<name>A0AAW2TPS1_9LAMI</name>
<reference evidence="2" key="2">
    <citation type="journal article" date="2024" name="Plant">
        <title>Genomic evolution and insights into agronomic trait innovations of Sesamum species.</title>
        <authorList>
            <person name="Miao H."/>
            <person name="Wang L."/>
            <person name="Qu L."/>
            <person name="Liu H."/>
            <person name="Sun Y."/>
            <person name="Le M."/>
            <person name="Wang Q."/>
            <person name="Wei S."/>
            <person name="Zheng Y."/>
            <person name="Lin W."/>
            <person name="Duan Y."/>
            <person name="Cao H."/>
            <person name="Xiong S."/>
            <person name="Wang X."/>
            <person name="Wei L."/>
            <person name="Li C."/>
            <person name="Ma Q."/>
            <person name="Ju M."/>
            <person name="Zhao R."/>
            <person name="Li G."/>
            <person name="Mu C."/>
            <person name="Tian Q."/>
            <person name="Mei H."/>
            <person name="Zhang T."/>
            <person name="Gao T."/>
            <person name="Zhang H."/>
        </authorList>
    </citation>
    <scope>NUCLEOTIDE SEQUENCE</scope>
    <source>
        <strain evidence="2">KEN1</strain>
    </source>
</reference>
<accession>A0AAW2TPS1</accession>
<evidence type="ECO:0000313" key="2">
    <source>
        <dbReference type="EMBL" id="KAL0406233.1"/>
    </source>
</evidence>
<protein>
    <submittedName>
        <fullName evidence="2">Uncharacterized protein</fullName>
    </submittedName>
</protein>
<sequence length="164" mass="18999">MFFAKICSPWRKMLIQSYKVPKGRLDSVARRMSFLKDKLKDWCYKASIQKNMKSLREESSKPRKRKKQNSDSYPRSSKRISFIRRSWWSKSKARSYKSGQRTGPTRATSQGSNQTDARSTGRTLQEELLDESIPEPMKVSRTVTAGPAEQNDMSLQTARRTVLI</sequence>
<comment type="caution">
    <text evidence="2">The sequence shown here is derived from an EMBL/GenBank/DDBJ whole genome shotgun (WGS) entry which is preliminary data.</text>
</comment>
<dbReference type="AlphaFoldDB" id="A0AAW2TPS1"/>
<feature type="region of interest" description="Disordered" evidence="1">
    <location>
        <begin position="53"/>
        <end position="123"/>
    </location>
</feature>
<proteinExistence type="predicted"/>
<organism evidence="2">
    <name type="scientific">Sesamum latifolium</name>
    <dbReference type="NCBI Taxonomy" id="2727402"/>
    <lineage>
        <taxon>Eukaryota</taxon>
        <taxon>Viridiplantae</taxon>
        <taxon>Streptophyta</taxon>
        <taxon>Embryophyta</taxon>
        <taxon>Tracheophyta</taxon>
        <taxon>Spermatophyta</taxon>
        <taxon>Magnoliopsida</taxon>
        <taxon>eudicotyledons</taxon>
        <taxon>Gunneridae</taxon>
        <taxon>Pentapetalae</taxon>
        <taxon>asterids</taxon>
        <taxon>lamiids</taxon>
        <taxon>Lamiales</taxon>
        <taxon>Pedaliaceae</taxon>
        <taxon>Sesamum</taxon>
    </lineage>
</organism>
<dbReference type="EMBL" id="JACGWN010000014">
    <property type="protein sequence ID" value="KAL0406233.1"/>
    <property type="molecule type" value="Genomic_DNA"/>
</dbReference>
<evidence type="ECO:0000256" key="1">
    <source>
        <dbReference type="SAM" id="MobiDB-lite"/>
    </source>
</evidence>
<reference evidence="2" key="1">
    <citation type="submission" date="2020-06" db="EMBL/GenBank/DDBJ databases">
        <authorList>
            <person name="Li T."/>
            <person name="Hu X."/>
            <person name="Zhang T."/>
            <person name="Song X."/>
            <person name="Zhang H."/>
            <person name="Dai N."/>
            <person name="Sheng W."/>
            <person name="Hou X."/>
            <person name="Wei L."/>
        </authorList>
    </citation>
    <scope>NUCLEOTIDE SEQUENCE</scope>
    <source>
        <strain evidence="2">KEN1</strain>
        <tissue evidence="2">Leaf</tissue>
    </source>
</reference>
<gene>
    <name evidence="2" type="ORF">Slati_3937200</name>
</gene>
<feature type="compositionally biased region" description="Polar residues" evidence="1">
    <location>
        <begin position="99"/>
        <end position="123"/>
    </location>
</feature>